<dbReference type="AlphaFoldDB" id="A0AAN9K576"/>
<dbReference type="Proteomes" id="UP001359559">
    <property type="component" value="Unassembled WGS sequence"/>
</dbReference>
<gene>
    <name evidence="2" type="ORF">RJT34_08062</name>
</gene>
<feature type="region of interest" description="Disordered" evidence="1">
    <location>
        <begin position="60"/>
        <end position="82"/>
    </location>
</feature>
<comment type="caution">
    <text evidence="2">The sequence shown here is derived from an EMBL/GenBank/DDBJ whole genome shotgun (WGS) entry which is preliminary data.</text>
</comment>
<reference evidence="2 3" key="1">
    <citation type="submission" date="2024-01" db="EMBL/GenBank/DDBJ databases">
        <title>The genomes of 5 underutilized Papilionoideae crops provide insights into root nodulation and disease resistance.</title>
        <authorList>
            <person name="Yuan L."/>
        </authorList>
    </citation>
    <scope>NUCLEOTIDE SEQUENCE [LARGE SCALE GENOMIC DNA]</scope>
    <source>
        <strain evidence="2">LY-2023</strain>
        <tissue evidence="2">Leaf</tissue>
    </source>
</reference>
<keyword evidence="3" id="KW-1185">Reference proteome</keyword>
<evidence type="ECO:0000313" key="2">
    <source>
        <dbReference type="EMBL" id="KAK7310508.1"/>
    </source>
</evidence>
<evidence type="ECO:0000313" key="3">
    <source>
        <dbReference type="Proteomes" id="UP001359559"/>
    </source>
</evidence>
<proteinExistence type="predicted"/>
<evidence type="ECO:0000256" key="1">
    <source>
        <dbReference type="SAM" id="MobiDB-lite"/>
    </source>
</evidence>
<organism evidence="2 3">
    <name type="scientific">Clitoria ternatea</name>
    <name type="common">Butterfly pea</name>
    <dbReference type="NCBI Taxonomy" id="43366"/>
    <lineage>
        <taxon>Eukaryota</taxon>
        <taxon>Viridiplantae</taxon>
        <taxon>Streptophyta</taxon>
        <taxon>Embryophyta</taxon>
        <taxon>Tracheophyta</taxon>
        <taxon>Spermatophyta</taxon>
        <taxon>Magnoliopsida</taxon>
        <taxon>eudicotyledons</taxon>
        <taxon>Gunneridae</taxon>
        <taxon>Pentapetalae</taxon>
        <taxon>rosids</taxon>
        <taxon>fabids</taxon>
        <taxon>Fabales</taxon>
        <taxon>Fabaceae</taxon>
        <taxon>Papilionoideae</taxon>
        <taxon>50 kb inversion clade</taxon>
        <taxon>NPAAA clade</taxon>
        <taxon>indigoferoid/millettioid clade</taxon>
        <taxon>Phaseoleae</taxon>
        <taxon>Clitoria</taxon>
    </lineage>
</organism>
<name>A0AAN9K576_CLITE</name>
<accession>A0AAN9K576</accession>
<protein>
    <submittedName>
        <fullName evidence="2">Uncharacterized protein</fullName>
    </submittedName>
</protein>
<sequence length="105" mass="11430">MPSPHPYLRPSLNSPQPFMVLCGSSLGFPVSSYHLRCWLPANGVVISLLKAPNDAPLSSHSLNLPPSRCEHASPSSTPSMRPATMMTPLISSCKHKTCSLWFTNK</sequence>
<dbReference type="EMBL" id="JAYKXN010000002">
    <property type="protein sequence ID" value="KAK7310508.1"/>
    <property type="molecule type" value="Genomic_DNA"/>
</dbReference>